<sequence>MKYLAFLLAGMIILSCQKEEDEMLLPIEELPLETFALLTDSSVVMQMQYVVVSSVQVIFTQNAYAGMIGGREVALTRLSDQELLFSVPDSIEGESTLELLIGNQVGRIVFTIQTNEIRDIEATVKTELTDPLTDFSMSIEDLLKDNTLPDAVTNDLNSSNQLLKDYLAQFAILSSDEKLEVARFYHANPLFTTDHFKVLKKANPNSNPNYDCFAVNSNRVIMTTLAILTFVNGLAYLGASSPMGSVAAMAGFVAGVYAAVSIISAAQEHLLHECFLPFKHALVDATGSGRDLKVYNNRFEEFRLMVSERHLITSDANGKNTLLSNTANKLSLAHARWKELKRGLNRVLSTSGNWFISWFKSAPLPYEPITYDLEALPSESEERENEGDVDFISITGFPPDVTVSVDARAGDPLKLRLVTSSGALPRKVSGKIKYSDGDFTTEDSLSVTIFPDDPCLDIFAPEIVSYTLVCENGDLVILVDFTAEGRGYYPSGGSLWCDPANTCYPSRLYFRSPGAEEFSIAYNGYDVKLNSGNYNEGTIAFRLRSGHCAILPGLTPVEVLANRYPGYEWKIELIQACDLRSNTISF</sequence>
<feature type="transmembrane region" description="Helical" evidence="1">
    <location>
        <begin position="246"/>
        <end position="266"/>
    </location>
</feature>
<feature type="transmembrane region" description="Helical" evidence="1">
    <location>
        <begin position="220"/>
        <end position="239"/>
    </location>
</feature>
<keyword evidence="3" id="KW-1185">Reference proteome</keyword>
<keyword evidence="1" id="KW-1133">Transmembrane helix</keyword>
<dbReference type="Proteomes" id="UP000576209">
    <property type="component" value="Unassembled WGS sequence"/>
</dbReference>
<comment type="caution">
    <text evidence="2">The sequence shown here is derived from an EMBL/GenBank/DDBJ whole genome shotgun (WGS) entry which is preliminary data.</text>
</comment>
<protein>
    <submittedName>
        <fullName evidence="2">Uncharacterized protein</fullName>
    </submittedName>
</protein>
<keyword evidence="1" id="KW-0472">Membrane</keyword>
<gene>
    <name evidence="2" type="ORF">GGR28_003033</name>
</gene>
<evidence type="ECO:0000256" key="1">
    <source>
        <dbReference type="SAM" id="Phobius"/>
    </source>
</evidence>
<name>A0A840EF21_9BACT</name>
<dbReference type="AlphaFoldDB" id="A0A840EF21"/>
<accession>A0A840EF21</accession>
<proteinExistence type="predicted"/>
<dbReference type="EMBL" id="JACIFF010000008">
    <property type="protein sequence ID" value="MBB4080399.1"/>
    <property type="molecule type" value="Genomic_DNA"/>
</dbReference>
<organism evidence="2 3">
    <name type="scientific">Neolewinella aquimaris</name>
    <dbReference type="NCBI Taxonomy" id="1835722"/>
    <lineage>
        <taxon>Bacteria</taxon>
        <taxon>Pseudomonadati</taxon>
        <taxon>Bacteroidota</taxon>
        <taxon>Saprospiria</taxon>
        <taxon>Saprospirales</taxon>
        <taxon>Lewinellaceae</taxon>
        <taxon>Neolewinella</taxon>
    </lineage>
</organism>
<evidence type="ECO:0000313" key="3">
    <source>
        <dbReference type="Proteomes" id="UP000576209"/>
    </source>
</evidence>
<dbReference type="PROSITE" id="PS51257">
    <property type="entry name" value="PROKAR_LIPOPROTEIN"/>
    <property type="match status" value="1"/>
</dbReference>
<dbReference type="RefSeq" id="WP_183496639.1">
    <property type="nucleotide sequence ID" value="NZ_JACIFF010000008.1"/>
</dbReference>
<evidence type="ECO:0000313" key="2">
    <source>
        <dbReference type="EMBL" id="MBB4080399.1"/>
    </source>
</evidence>
<reference evidence="2 3" key="1">
    <citation type="submission" date="2020-08" db="EMBL/GenBank/DDBJ databases">
        <title>Genomic Encyclopedia of Type Strains, Phase IV (KMG-IV): sequencing the most valuable type-strain genomes for metagenomic binning, comparative biology and taxonomic classification.</title>
        <authorList>
            <person name="Goeker M."/>
        </authorList>
    </citation>
    <scope>NUCLEOTIDE SEQUENCE [LARGE SCALE GENOMIC DNA]</scope>
    <source>
        <strain evidence="2 3">DSM 105137</strain>
    </source>
</reference>
<keyword evidence="1" id="KW-0812">Transmembrane</keyword>